<sequence length="548" mass="61554">MHHHQTSKILAIFGTQNVKNNREHQKREIQLGSSCGKRKYGNSLTLLLVNAVDFEILTLPVVAHLIAIITIIIDSMTSVLNTDASLPYNHDLFESLIVKKKNKVPQLPVEVQVNKTVEARQISVSWKYTSHCTATKFTVAVYDNIGENVIADVGTELHQVTLSSIPTCVPLVIVVRGYNEFGLGKEARKNYTLLIVAYKLHLLLTTVLRSEYVDTQVFRSSAKDVDSLRYSKPQTCRISRNHSDCLSCIQGTSLCRYWQPVGGMINGVKQLIRIEYAPSVKVQICPTRRLNYSPGETKNKSRIGKRCSGMDPALLSPVIWFTGCIPDVNAQVDSPSAPEIHLDDHHGLDLISLFKRRKADLREDVLLTCLISSIHRYTGIGESPLHSIVDRRLFHCSSNLRTNRSRLATWCSPTAYRLRTQIEYINTGSRRREPIANCSFFLEHVDSVCVLVRSHLSIGFQGSCKMRTNFSTTERLPHPICFLDSLPIATQSDVGSYWDEIAICFCSAQSFVCGRALPGALWHWITDRTVILLNSRRNIPAGSEHNLA</sequence>
<dbReference type="GO" id="GO:0003964">
    <property type="term" value="F:RNA-directed DNA polymerase activity"/>
    <property type="evidence" value="ECO:0007669"/>
    <property type="project" value="UniProtKB-KW"/>
</dbReference>
<gene>
    <name evidence="2" type="ORF">CLF_109302</name>
</gene>
<dbReference type="GO" id="GO:0004519">
    <property type="term" value="F:endonuclease activity"/>
    <property type="evidence" value="ECO:0007669"/>
    <property type="project" value="UniProtKB-KW"/>
</dbReference>
<reference evidence="2" key="1">
    <citation type="journal article" date="2011" name="Genome Biol.">
        <title>The draft genome of the carcinogenic human liver fluke Clonorchis sinensis.</title>
        <authorList>
            <person name="Wang X."/>
            <person name="Chen W."/>
            <person name="Huang Y."/>
            <person name="Sun J."/>
            <person name="Men J."/>
            <person name="Liu H."/>
            <person name="Luo F."/>
            <person name="Guo L."/>
            <person name="Lv X."/>
            <person name="Deng C."/>
            <person name="Zhou C."/>
            <person name="Fan Y."/>
            <person name="Li X."/>
            <person name="Huang L."/>
            <person name="Hu Y."/>
            <person name="Liang C."/>
            <person name="Hu X."/>
            <person name="Xu J."/>
            <person name="Yu X."/>
        </authorList>
    </citation>
    <scope>NUCLEOTIDE SEQUENCE [LARGE SCALE GENOMIC DNA]</scope>
    <source>
        <strain evidence="2">Henan</strain>
    </source>
</reference>
<evidence type="ECO:0000313" key="2">
    <source>
        <dbReference type="EMBL" id="GAA53003.1"/>
    </source>
</evidence>
<keyword evidence="2" id="KW-0695">RNA-directed DNA polymerase</keyword>
<name>G7YJ70_CLOSI</name>
<evidence type="ECO:0000313" key="3">
    <source>
        <dbReference type="Proteomes" id="UP000008909"/>
    </source>
</evidence>
<accession>G7YJ70</accession>
<organism evidence="2 3">
    <name type="scientific">Clonorchis sinensis</name>
    <name type="common">Chinese liver fluke</name>
    <dbReference type="NCBI Taxonomy" id="79923"/>
    <lineage>
        <taxon>Eukaryota</taxon>
        <taxon>Metazoa</taxon>
        <taxon>Spiralia</taxon>
        <taxon>Lophotrochozoa</taxon>
        <taxon>Platyhelminthes</taxon>
        <taxon>Trematoda</taxon>
        <taxon>Digenea</taxon>
        <taxon>Opisthorchiida</taxon>
        <taxon>Opisthorchiata</taxon>
        <taxon>Opisthorchiidae</taxon>
        <taxon>Clonorchis</taxon>
    </lineage>
</organism>
<feature type="transmembrane region" description="Helical" evidence="1">
    <location>
        <begin position="47"/>
        <end position="73"/>
    </location>
</feature>
<reference key="2">
    <citation type="submission" date="2011-10" db="EMBL/GenBank/DDBJ databases">
        <title>The genome and transcriptome sequence of Clonorchis sinensis provide insights into the carcinogenic liver fluke.</title>
        <authorList>
            <person name="Wang X."/>
            <person name="Huang Y."/>
            <person name="Chen W."/>
            <person name="Liu H."/>
            <person name="Guo L."/>
            <person name="Chen Y."/>
            <person name="Luo F."/>
            <person name="Zhou W."/>
            <person name="Sun J."/>
            <person name="Mao Q."/>
            <person name="Liang P."/>
            <person name="Zhou C."/>
            <person name="Tian Y."/>
            <person name="Men J."/>
            <person name="Lv X."/>
            <person name="Huang L."/>
            <person name="Zhou J."/>
            <person name="Hu Y."/>
            <person name="Li R."/>
            <person name="Zhang F."/>
            <person name="Lei H."/>
            <person name="Li X."/>
            <person name="Hu X."/>
            <person name="Liang C."/>
            <person name="Xu J."/>
            <person name="Wu Z."/>
            <person name="Yu X."/>
        </authorList>
    </citation>
    <scope>NUCLEOTIDE SEQUENCE</scope>
    <source>
        <strain>Henan</strain>
    </source>
</reference>
<dbReference type="Proteomes" id="UP000008909">
    <property type="component" value="Unassembled WGS sequence"/>
</dbReference>
<keyword evidence="1" id="KW-0812">Transmembrane</keyword>
<keyword evidence="1" id="KW-0472">Membrane</keyword>
<keyword evidence="1" id="KW-1133">Transmembrane helix</keyword>
<dbReference type="AlphaFoldDB" id="G7YJ70"/>
<keyword evidence="2" id="KW-0808">Transferase</keyword>
<keyword evidence="2" id="KW-0540">Nuclease</keyword>
<proteinExistence type="predicted"/>
<keyword evidence="2" id="KW-0378">Hydrolase</keyword>
<keyword evidence="3" id="KW-1185">Reference proteome</keyword>
<keyword evidence="2" id="KW-0255">Endonuclease</keyword>
<evidence type="ECO:0000256" key="1">
    <source>
        <dbReference type="SAM" id="Phobius"/>
    </source>
</evidence>
<protein>
    <submittedName>
        <fullName evidence="2">Endonuclease-reverse transcriptase</fullName>
    </submittedName>
</protein>
<keyword evidence="2" id="KW-0548">Nucleotidyltransferase</keyword>
<dbReference type="EMBL" id="DF143398">
    <property type="protein sequence ID" value="GAA53003.1"/>
    <property type="molecule type" value="Genomic_DNA"/>
</dbReference>